<dbReference type="FunFam" id="3.10.129.10:FF:000004">
    <property type="entry name" value="Tol-pal system-associated acyl-CoA thioesterase"/>
    <property type="match status" value="1"/>
</dbReference>
<keyword evidence="5" id="KW-1185">Reference proteome</keyword>
<dbReference type="Gene3D" id="3.10.129.10">
    <property type="entry name" value="Hotdog Thioesterase"/>
    <property type="match status" value="1"/>
</dbReference>
<dbReference type="KEGG" id="het:BBW65_06200"/>
<name>A0A1B1U6N8_9HELI</name>
<sequence>MQVRVYYEDTDCGGIVYHANFLKFCERGRSEVFFEDGKMPCNAEIGFVVRKIEADFLQSAKLGDILEVKTEILELKKASLLLSQRVYKGEEKLFDMRVKMGCVSITSGKPSVIPEEFMEVLRCKL</sequence>
<dbReference type="InterPro" id="IPR008272">
    <property type="entry name" value="HB-CoA_thioesterase_AS"/>
</dbReference>
<gene>
    <name evidence="4" type="ORF">BBW65_06200</name>
</gene>
<dbReference type="NCBIfam" id="TIGR00051">
    <property type="entry name" value="YbgC/FadM family acyl-CoA thioesterase"/>
    <property type="match status" value="1"/>
</dbReference>
<feature type="domain" description="Thioesterase" evidence="3">
    <location>
        <begin position="13"/>
        <end position="93"/>
    </location>
</feature>
<evidence type="ECO:0000256" key="2">
    <source>
        <dbReference type="ARBA" id="ARBA00022801"/>
    </source>
</evidence>
<reference evidence="5" key="1">
    <citation type="submission" date="2016-07" db="EMBL/GenBank/DDBJ databases">
        <authorList>
            <person name="Florea S."/>
            <person name="Webb J.S."/>
            <person name="Jaromczyk J."/>
            <person name="Schardl C.L."/>
        </authorList>
    </citation>
    <scope>NUCLEOTIDE SEQUENCE [LARGE SCALE GENOMIC DNA]</scope>
    <source>
        <strain evidence="5">MIT 01-6242</strain>
    </source>
</reference>
<dbReference type="PROSITE" id="PS01328">
    <property type="entry name" value="4HBCOA_THIOESTERASE"/>
    <property type="match status" value="1"/>
</dbReference>
<dbReference type="CDD" id="cd00586">
    <property type="entry name" value="4HBT"/>
    <property type="match status" value="1"/>
</dbReference>
<comment type="similarity">
    <text evidence="1">Belongs to the 4-hydroxybenzoyl-CoA thioesterase family.</text>
</comment>
<keyword evidence="2 4" id="KW-0378">Hydrolase</keyword>
<proteinExistence type="inferred from homology"/>
<protein>
    <submittedName>
        <fullName evidence="4">Acyl-CoA thioester hydrolase</fullName>
    </submittedName>
</protein>
<dbReference type="OrthoDB" id="9808429at2"/>
<dbReference type="PIRSF" id="PIRSF003230">
    <property type="entry name" value="YbgC"/>
    <property type="match status" value="1"/>
</dbReference>
<dbReference type="InterPro" id="IPR029069">
    <property type="entry name" value="HotDog_dom_sf"/>
</dbReference>
<dbReference type="PANTHER" id="PTHR31793">
    <property type="entry name" value="4-HYDROXYBENZOYL-COA THIOESTERASE FAMILY MEMBER"/>
    <property type="match status" value="1"/>
</dbReference>
<evidence type="ECO:0000259" key="3">
    <source>
        <dbReference type="Pfam" id="PF03061"/>
    </source>
</evidence>
<dbReference type="Proteomes" id="UP000092884">
    <property type="component" value="Chromosome"/>
</dbReference>
<evidence type="ECO:0000313" key="5">
    <source>
        <dbReference type="Proteomes" id="UP000092884"/>
    </source>
</evidence>
<dbReference type="RefSeq" id="WP_066341115.1">
    <property type="nucleotide sequence ID" value="NZ_CP016503.1"/>
</dbReference>
<accession>A0A1B1U6N8</accession>
<dbReference type="InterPro" id="IPR050563">
    <property type="entry name" value="4-hydroxybenzoyl-CoA_TE"/>
</dbReference>
<dbReference type="SUPFAM" id="SSF54637">
    <property type="entry name" value="Thioesterase/thiol ester dehydrase-isomerase"/>
    <property type="match status" value="1"/>
</dbReference>
<evidence type="ECO:0000313" key="4">
    <source>
        <dbReference type="EMBL" id="ANV98410.1"/>
    </source>
</evidence>
<dbReference type="EMBL" id="CP016503">
    <property type="protein sequence ID" value="ANV98410.1"/>
    <property type="molecule type" value="Genomic_DNA"/>
</dbReference>
<dbReference type="InterPro" id="IPR006684">
    <property type="entry name" value="YbgC/YbaW"/>
</dbReference>
<dbReference type="AlphaFoldDB" id="A0A1B1U6N8"/>
<dbReference type="STRING" id="222136.BBW65_06200"/>
<organism evidence="4 5">
    <name type="scientific">Helicobacter enhydrae</name>
    <dbReference type="NCBI Taxonomy" id="222136"/>
    <lineage>
        <taxon>Bacteria</taxon>
        <taxon>Pseudomonadati</taxon>
        <taxon>Campylobacterota</taxon>
        <taxon>Epsilonproteobacteria</taxon>
        <taxon>Campylobacterales</taxon>
        <taxon>Helicobacteraceae</taxon>
        <taxon>Helicobacter</taxon>
    </lineage>
</organism>
<dbReference type="GO" id="GO:0047617">
    <property type="term" value="F:fatty acyl-CoA hydrolase activity"/>
    <property type="evidence" value="ECO:0007669"/>
    <property type="project" value="TreeGrafter"/>
</dbReference>
<dbReference type="Pfam" id="PF03061">
    <property type="entry name" value="4HBT"/>
    <property type="match status" value="1"/>
</dbReference>
<dbReference type="PANTHER" id="PTHR31793:SF37">
    <property type="entry name" value="ACYL-COA THIOESTER HYDROLASE YBGC"/>
    <property type="match status" value="1"/>
</dbReference>
<dbReference type="InterPro" id="IPR006683">
    <property type="entry name" value="Thioestr_dom"/>
</dbReference>
<evidence type="ECO:0000256" key="1">
    <source>
        <dbReference type="ARBA" id="ARBA00005953"/>
    </source>
</evidence>